<feature type="binding site" evidence="7">
    <location>
        <position position="155"/>
    </location>
    <ligand>
        <name>FMN</name>
        <dbReference type="ChEBI" id="CHEBI:58210"/>
    </ligand>
</feature>
<keyword evidence="4 9" id="KW-0560">Oxidoreductase</keyword>
<comment type="cofactor">
    <cofactor evidence="1">
        <name>FMN</name>
        <dbReference type="ChEBI" id="CHEBI:58210"/>
    </cofactor>
</comment>
<dbReference type="InterPro" id="IPR008259">
    <property type="entry name" value="FMN_hydac_DH_AS"/>
</dbReference>
<dbReference type="Proteomes" id="UP000031656">
    <property type="component" value="Chromosome"/>
</dbReference>
<dbReference type="AlphaFoldDB" id="A0A067Z2B6"/>
<feature type="binding site" evidence="7">
    <location>
        <position position="127"/>
    </location>
    <ligand>
        <name>FMN</name>
        <dbReference type="ChEBI" id="CHEBI:58210"/>
    </ligand>
</feature>
<evidence type="ECO:0000256" key="7">
    <source>
        <dbReference type="PIRSR" id="PIRSR000138-2"/>
    </source>
</evidence>
<feature type="binding site" evidence="7">
    <location>
        <position position="129"/>
    </location>
    <ligand>
        <name>glyoxylate</name>
        <dbReference type="ChEBI" id="CHEBI:36655"/>
    </ligand>
</feature>
<feature type="binding site" evidence="7">
    <location>
        <position position="24"/>
    </location>
    <ligand>
        <name>glyoxylate</name>
        <dbReference type="ChEBI" id="CHEBI:36655"/>
    </ligand>
</feature>
<protein>
    <submittedName>
        <fullName evidence="9">L-lactate dehydrogenase</fullName>
        <ecNumber evidence="9">1.1.2.3</ecNumber>
    </submittedName>
</protein>
<dbReference type="RefSeq" id="WP_052327501.1">
    <property type="nucleotide sequence ID" value="NZ_CP004373.1"/>
</dbReference>
<dbReference type="GeneID" id="56905489"/>
<dbReference type="PROSITE" id="PS00557">
    <property type="entry name" value="FMN_HYDROXY_ACID_DH_1"/>
    <property type="match status" value="1"/>
</dbReference>
<dbReference type="CDD" id="cd02809">
    <property type="entry name" value="alpha_hydroxyacid_oxid_FMN"/>
    <property type="match status" value="1"/>
</dbReference>
<evidence type="ECO:0000313" key="10">
    <source>
        <dbReference type="Proteomes" id="UP000031656"/>
    </source>
</evidence>
<feature type="binding site" evidence="7">
    <location>
        <position position="274"/>
    </location>
    <ligand>
        <name>glyoxylate</name>
        <dbReference type="ChEBI" id="CHEBI:36655"/>
    </ligand>
</feature>
<dbReference type="Gene3D" id="3.20.20.70">
    <property type="entry name" value="Aldolase class I"/>
    <property type="match status" value="1"/>
</dbReference>
<evidence type="ECO:0000256" key="1">
    <source>
        <dbReference type="ARBA" id="ARBA00001917"/>
    </source>
</evidence>
<gene>
    <name evidence="9" type="primary">lldD</name>
    <name evidence="9" type="ORF">GLS_c12590</name>
</gene>
<dbReference type="PANTHER" id="PTHR10578">
    <property type="entry name" value="S -2-HYDROXY-ACID OXIDASE-RELATED"/>
    <property type="match status" value="1"/>
</dbReference>
<feature type="binding site" evidence="7">
    <location>
        <position position="250"/>
    </location>
    <ligand>
        <name>FMN</name>
        <dbReference type="ChEBI" id="CHEBI:58210"/>
    </ligand>
</feature>
<feature type="binding site" evidence="7">
    <location>
        <position position="272"/>
    </location>
    <ligand>
        <name>FMN</name>
        <dbReference type="ChEBI" id="CHEBI:58210"/>
    </ligand>
</feature>
<dbReference type="EC" id="1.1.2.3" evidence="9"/>
<dbReference type="InterPro" id="IPR012133">
    <property type="entry name" value="Alpha-hydoxy_acid_DH_FMN"/>
</dbReference>
<feature type="domain" description="FMN hydroxy acid dehydrogenase" evidence="8">
    <location>
        <begin position="1"/>
        <end position="379"/>
    </location>
</feature>
<evidence type="ECO:0000256" key="3">
    <source>
        <dbReference type="ARBA" id="ARBA00022643"/>
    </source>
</evidence>
<accession>A0A067Z2B6</accession>
<evidence type="ECO:0000259" key="8">
    <source>
        <dbReference type="PROSITE" id="PS51349"/>
    </source>
</evidence>
<dbReference type="GO" id="GO:0004460">
    <property type="term" value="F:L-lactate dehydrogenase (cytochrome) activity"/>
    <property type="evidence" value="ECO:0007669"/>
    <property type="project" value="UniProtKB-EC"/>
</dbReference>
<feature type="binding site" evidence="7">
    <location>
        <begin position="77"/>
        <end position="79"/>
    </location>
    <ligand>
        <name>FMN</name>
        <dbReference type="ChEBI" id="CHEBI:58210"/>
    </ligand>
</feature>
<dbReference type="GO" id="GO:0009060">
    <property type="term" value="P:aerobic respiration"/>
    <property type="evidence" value="ECO:0007669"/>
    <property type="project" value="TreeGrafter"/>
</dbReference>
<dbReference type="InterPro" id="IPR000262">
    <property type="entry name" value="FMN-dep_DH"/>
</dbReference>
<dbReference type="PROSITE" id="PS51349">
    <property type="entry name" value="FMN_HYDROXY_ACID_DH_2"/>
    <property type="match status" value="1"/>
</dbReference>
<dbReference type="InterPro" id="IPR013785">
    <property type="entry name" value="Aldolase_TIM"/>
</dbReference>
<organism evidence="9 10">
    <name type="scientific">Gluconobacter oxydans DSM 3504</name>
    <dbReference type="NCBI Taxonomy" id="1288313"/>
    <lineage>
        <taxon>Bacteria</taxon>
        <taxon>Pseudomonadati</taxon>
        <taxon>Pseudomonadota</taxon>
        <taxon>Alphaproteobacteria</taxon>
        <taxon>Acetobacterales</taxon>
        <taxon>Acetobacteraceae</taxon>
        <taxon>Gluconobacter</taxon>
    </lineage>
</organism>
<comment type="similarity">
    <text evidence="5">Belongs to the FMN-dependent alpha-hydroxy acid dehydrogenase family.</text>
</comment>
<name>A0A067Z2B6_GLUOY</name>
<feature type="binding site" evidence="7">
    <location>
        <position position="106"/>
    </location>
    <ligand>
        <name>FMN</name>
        <dbReference type="ChEBI" id="CHEBI:58210"/>
    </ligand>
</feature>
<feature type="active site" description="Proton acceptor" evidence="6">
    <location>
        <position position="274"/>
    </location>
</feature>
<feature type="binding site" evidence="7">
    <location>
        <position position="277"/>
    </location>
    <ligand>
        <name>glyoxylate</name>
        <dbReference type="ChEBI" id="CHEBI:36655"/>
    </ligand>
</feature>
<dbReference type="KEGG" id="goy:GLS_c12590"/>
<dbReference type="SUPFAM" id="SSF51395">
    <property type="entry name" value="FMN-linked oxidoreductases"/>
    <property type="match status" value="1"/>
</dbReference>
<evidence type="ECO:0000256" key="5">
    <source>
        <dbReference type="ARBA" id="ARBA00024042"/>
    </source>
</evidence>
<dbReference type="PIRSF" id="PIRSF000138">
    <property type="entry name" value="Al-hdrx_acd_dh"/>
    <property type="match status" value="1"/>
</dbReference>
<dbReference type="EMBL" id="CP004373">
    <property type="protein sequence ID" value="AHK71156.1"/>
    <property type="molecule type" value="Genomic_DNA"/>
</dbReference>
<dbReference type="InterPro" id="IPR037396">
    <property type="entry name" value="FMN_HAD"/>
</dbReference>
<dbReference type="FunFam" id="3.20.20.70:FF:000029">
    <property type="entry name" value="L-lactate dehydrogenase"/>
    <property type="match status" value="1"/>
</dbReference>
<feature type="binding site" evidence="7">
    <location>
        <begin position="305"/>
        <end position="309"/>
    </location>
    <ligand>
        <name>FMN</name>
        <dbReference type="ChEBI" id="CHEBI:58210"/>
    </ligand>
</feature>
<evidence type="ECO:0000256" key="4">
    <source>
        <dbReference type="ARBA" id="ARBA00023002"/>
    </source>
</evidence>
<reference evidence="9 10" key="1">
    <citation type="journal article" date="2015" name="Appl. Microbiol. Biotechnol.">
        <title>The consequence of an additional NADH dehydrogenase paralog on the growth of Gluconobacter oxydans DSM3504.</title>
        <authorList>
            <person name="Kostner D."/>
            <person name="Luchterhand B."/>
            <person name="Junker A."/>
            <person name="Volland S."/>
            <person name="Daniel R."/>
            <person name="Buchs J."/>
            <person name="Liebl W."/>
            <person name="Ehrenreich A."/>
        </authorList>
    </citation>
    <scope>NUCLEOTIDE SEQUENCE [LARGE SCALE GENOMIC DNA]</scope>
    <source>
        <strain evidence="9">DSM 3504</strain>
    </source>
</reference>
<feature type="binding site" evidence="7">
    <location>
        <position position="164"/>
    </location>
    <ligand>
        <name>glyoxylate</name>
        <dbReference type="ChEBI" id="CHEBI:36655"/>
    </ligand>
</feature>
<dbReference type="Pfam" id="PF01070">
    <property type="entry name" value="FMN_dh"/>
    <property type="match status" value="1"/>
</dbReference>
<dbReference type="GO" id="GO:0005886">
    <property type="term" value="C:plasma membrane"/>
    <property type="evidence" value="ECO:0007669"/>
    <property type="project" value="TreeGrafter"/>
</dbReference>
<feature type="binding site" evidence="7">
    <location>
        <begin position="328"/>
        <end position="329"/>
    </location>
    <ligand>
        <name>FMN</name>
        <dbReference type="ChEBI" id="CHEBI:58210"/>
    </ligand>
</feature>
<dbReference type="PANTHER" id="PTHR10578:SF107">
    <property type="entry name" value="2-HYDROXYACID OXIDASE 1"/>
    <property type="match status" value="1"/>
</dbReference>
<proteinExistence type="inferred from homology"/>
<evidence type="ECO:0000256" key="2">
    <source>
        <dbReference type="ARBA" id="ARBA00022630"/>
    </source>
</evidence>
<dbReference type="GO" id="GO:0004459">
    <property type="term" value="F:L-lactate dehydrogenase (NAD+) activity"/>
    <property type="evidence" value="ECO:0007669"/>
    <property type="project" value="TreeGrafter"/>
</dbReference>
<evidence type="ECO:0000313" key="9">
    <source>
        <dbReference type="EMBL" id="AHK71156.1"/>
    </source>
</evidence>
<dbReference type="HOGENOM" id="CLU_020639_0_0_5"/>
<evidence type="ECO:0000256" key="6">
    <source>
        <dbReference type="PIRSR" id="PIRSR000138-1"/>
    </source>
</evidence>
<keyword evidence="3 7" id="KW-0288">FMN</keyword>
<sequence>MNHHGIAALHRRADRVLPRIFRDYVNGGSHSERTVRANRRAFDRWAVVPKCLVDVSECDLSGFFLGATHRLPFMFAPLGFGGLMCPDGEIRAARVAASAGLPMAVSTFAIQSLETLSRVPGVTLAAQIYVFRDRGITRDMLCRAESCGIRNIILTVDTPITPLRLRDVRNGFRNLTRPSLRHVLSMAAHPRWTAGMLRSGMPKIGNLAPYGMGSNLMEQARNAASQIDPTLTWKDLDWLRSVWPGQLAVKGIMDAGDALACQKAAAQTVIVSNHGGRQMDPAPSSLSVLPDIVEALKGETDVILDGGVRWGGDVVTALALGAKAVGIGRPWAWALAAGGERGVRSLVDGLGGEIRDVLRLGGMVDLASLRAQGAAALRPVR</sequence>
<keyword evidence="2 7" id="KW-0285">Flavoprotein</keyword>
<dbReference type="GO" id="GO:0010181">
    <property type="term" value="F:FMN binding"/>
    <property type="evidence" value="ECO:0007669"/>
    <property type="project" value="InterPro"/>
</dbReference>